<accession>A0A1Y1W412</accession>
<feature type="region of interest" description="Disordered" evidence="1">
    <location>
        <begin position="541"/>
        <end position="564"/>
    </location>
</feature>
<feature type="transmembrane region" description="Helical" evidence="2">
    <location>
        <begin position="284"/>
        <end position="300"/>
    </location>
</feature>
<dbReference type="InterPro" id="IPR010640">
    <property type="entry name" value="Low_temperature_requirement_A"/>
</dbReference>
<feature type="transmembrane region" description="Helical" evidence="2">
    <location>
        <begin position="254"/>
        <end position="272"/>
    </location>
</feature>
<dbReference type="AlphaFoldDB" id="A0A1Y1W412"/>
<keyword evidence="2" id="KW-0812">Transmembrane</keyword>
<comment type="caution">
    <text evidence="3">The sequence shown here is derived from an EMBL/GenBank/DDBJ whole genome shotgun (WGS) entry which is preliminary data.</text>
</comment>
<gene>
    <name evidence="3" type="ORF">DL89DRAFT_294055</name>
</gene>
<dbReference type="STRING" id="61395.A0A1Y1W412"/>
<dbReference type="OrthoDB" id="191995at2759"/>
<organism evidence="3 4">
    <name type="scientific">Linderina pennispora</name>
    <dbReference type="NCBI Taxonomy" id="61395"/>
    <lineage>
        <taxon>Eukaryota</taxon>
        <taxon>Fungi</taxon>
        <taxon>Fungi incertae sedis</taxon>
        <taxon>Zoopagomycota</taxon>
        <taxon>Kickxellomycotina</taxon>
        <taxon>Kickxellomycetes</taxon>
        <taxon>Kickxellales</taxon>
        <taxon>Kickxellaceae</taxon>
        <taxon>Linderina</taxon>
    </lineage>
</organism>
<feature type="transmembrane region" description="Helical" evidence="2">
    <location>
        <begin position="183"/>
        <end position="203"/>
    </location>
</feature>
<evidence type="ECO:0000313" key="4">
    <source>
        <dbReference type="Proteomes" id="UP000193922"/>
    </source>
</evidence>
<feature type="transmembrane region" description="Helical" evidence="2">
    <location>
        <begin position="419"/>
        <end position="435"/>
    </location>
</feature>
<name>A0A1Y1W412_9FUNG</name>
<proteinExistence type="predicted"/>
<evidence type="ECO:0000256" key="1">
    <source>
        <dbReference type="SAM" id="MobiDB-lite"/>
    </source>
</evidence>
<keyword evidence="4" id="KW-1185">Reference proteome</keyword>
<dbReference type="Pfam" id="PF06772">
    <property type="entry name" value="LtrA"/>
    <property type="match status" value="1"/>
</dbReference>
<keyword evidence="2" id="KW-0472">Membrane</keyword>
<feature type="transmembrane region" description="Helical" evidence="2">
    <location>
        <begin position="395"/>
        <end position="413"/>
    </location>
</feature>
<feature type="transmembrane region" description="Helical" evidence="2">
    <location>
        <begin position="153"/>
        <end position="176"/>
    </location>
</feature>
<evidence type="ECO:0000313" key="3">
    <source>
        <dbReference type="EMBL" id="ORX68112.1"/>
    </source>
</evidence>
<feature type="transmembrane region" description="Helical" evidence="2">
    <location>
        <begin position="94"/>
        <end position="111"/>
    </location>
</feature>
<sequence>MTWIGHVGKWEQKAQSKQQVSGEAIIHLPYPRQFIVDGTLRQSFFASHSDSLNLFWDLVFVGAIQRTSHVLFVESGGNEGSAAKYTLSITGVSLGYYMIIYFLMWKTWVIIERWSQIFGANDILHRLIIVWEMCLVVGMGSELDVLYRVNNTVFVGCFCLARLTIVLLFAMSMLYLPMFRRDLLLNIVVQTIPIIIWFGSIWARVERQWAFYLAASIAELFFSLGMLSIRRLVSHFNLSWRYHLAMDVNRTSKRFGEFIMLTLGEYVLNSFIRGNGDMDSRLGRAALGMIVVSCLHWTYFHSEGSRLSQHALTRSWVTSTAWLLLHPLLGSLLVIGCSSLSRLVKEDEEGENPAAVAWAFCGGMGGAYITLALLGFTHRSLDEIHYTYVSKPVRLGVRIVVGTMICLLGLGHTRLDKRMYIPLIVAIVAFLLMLFEMAGRLKRRVDNTDDPYNSEFAEQENNLPLAPAPLKRARRILNDYSCCGVESETCSASQAGSAPPMKPVLINDVISSISQLDRPSPRQPMLPQRATDLNAETVEECPEHTPVVNRSTSPQRHDPSASPAVARWHRAILVTQIGIRAGRQHTHNYDAKNVPGAASCL</sequence>
<dbReference type="EMBL" id="MCFD01000010">
    <property type="protein sequence ID" value="ORX68112.1"/>
    <property type="molecule type" value="Genomic_DNA"/>
</dbReference>
<feature type="transmembrane region" description="Helical" evidence="2">
    <location>
        <begin position="355"/>
        <end position="374"/>
    </location>
</feature>
<dbReference type="Proteomes" id="UP000193922">
    <property type="component" value="Unassembled WGS sequence"/>
</dbReference>
<feature type="transmembrane region" description="Helical" evidence="2">
    <location>
        <begin position="209"/>
        <end position="233"/>
    </location>
</feature>
<dbReference type="GeneID" id="63807111"/>
<evidence type="ECO:0008006" key="5">
    <source>
        <dbReference type="Google" id="ProtNLM"/>
    </source>
</evidence>
<dbReference type="RefSeq" id="XP_040741926.1">
    <property type="nucleotide sequence ID" value="XM_040890463.1"/>
</dbReference>
<feature type="transmembrane region" description="Helical" evidence="2">
    <location>
        <begin position="321"/>
        <end position="343"/>
    </location>
</feature>
<evidence type="ECO:0000256" key="2">
    <source>
        <dbReference type="SAM" id="Phobius"/>
    </source>
</evidence>
<protein>
    <recommendedName>
        <fullName evidence="5">Low temperature requirement A</fullName>
    </recommendedName>
</protein>
<keyword evidence="2" id="KW-1133">Transmembrane helix</keyword>
<feature type="transmembrane region" description="Helical" evidence="2">
    <location>
        <begin position="123"/>
        <end position="141"/>
    </location>
</feature>
<dbReference type="PANTHER" id="PTHR36840">
    <property type="entry name" value="BLL5714 PROTEIN"/>
    <property type="match status" value="1"/>
</dbReference>
<dbReference type="PANTHER" id="PTHR36840:SF1">
    <property type="entry name" value="BLL5714 PROTEIN"/>
    <property type="match status" value="1"/>
</dbReference>
<reference evidence="3 4" key="1">
    <citation type="submission" date="2016-07" db="EMBL/GenBank/DDBJ databases">
        <title>Pervasive Adenine N6-methylation of Active Genes in Fungi.</title>
        <authorList>
            <consortium name="DOE Joint Genome Institute"/>
            <person name="Mondo S.J."/>
            <person name="Dannebaum R.O."/>
            <person name="Kuo R.C."/>
            <person name="Labutti K."/>
            <person name="Haridas S."/>
            <person name="Kuo A."/>
            <person name="Salamov A."/>
            <person name="Ahrendt S.R."/>
            <person name="Lipzen A."/>
            <person name="Sullivan W."/>
            <person name="Andreopoulos W.B."/>
            <person name="Clum A."/>
            <person name="Lindquist E."/>
            <person name="Daum C."/>
            <person name="Ramamoorthy G.K."/>
            <person name="Gryganskyi A."/>
            <person name="Culley D."/>
            <person name="Magnuson J.K."/>
            <person name="James T.Y."/>
            <person name="O'Malley M.A."/>
            <person name="Stajich J.E."/>
            <person name="Spatafora J.W."/>
            <person name="Visel A."/>
            <person name="Grigoriev I.V."/>
        </authorList>
    </citation>
    <scope>NUCLEOTIDE SEQUENCE [LARGE SCALE GENOMIC DNA]</scope>
    <source>
        <strain evidence="3 4">ATCC 12442</strain>
    </source>
</reference>